<evidence type="ECO:0000259" key="9">
    <source>
        <dbReference type="PROSITE" id="PS50850"/>
    </source>
</evidence>
<dbReference type="FunFam" id="1.20.1720.10:FF:000004">
    <property type="entry name" value="EmrB/QacA family drug resistance transporter"/>
    <property type="match status" value="1"/>
</dbReference>
<evidence type="ECO:0000256" key="8">
    <source>
        <dbReference type="SAM" id="Phobius"/>
    </source>
</evidence>
<dbReference type="PANTHER" id="PTHR23501:SF191">
    <property type="entry name" value="VACUOLAR BASIC AMINO ACID TRANSPORTER 4"/>
    <property type="match status" value="1"/>
</dbReference>
<organism evidence="10 11">
    <name type="scientific">Amycolatopsis australiensis</name>
    <dbReference type="NCBI Taxonomy" id="546364"/>
    <lineage>
        <taxon>Bacteria</taxon>
        <taxon>Bacillati</taxon>
        <taxon>Actinomycetota</taxon>
        <taxon>Actinomycetes</taxon>
        <taxon>Pseudonocardiales</taxon>
        <taxon>Pseudonocardiaceae</taxon>
        <taxon>Amycolatopsis</taxon>
    </lineage>
</organism>
<keyword evidence="11" id="KW-1185">Reference proteome</keyword>
<feature type="transmembrane region" description="Helical" evidence="8">
    <location>
        <begin position="111"/>
        <end position="132"/>
    </location>
</feature>
<feature type="transmembrane region" description="Helical" evidence="8">
    <location>
        <begin position="86"/>
        <end position="105"/>
    </location>
</feature>
<keyword evidence="3" id="KW-0813">Transport</keyword>
<dbReference type="Gene3D" id="1.20.1250.20">
    <property type="entry name" value="MFS general substrate transporter like domains"/>
    <property type="match status" value="1"/>
</dbReference>
<feature type="transmembrane region" description="Helical" evidence="8">
    <location>
        <begin position="301"/>
        <end position="328"/>
    </location>
</feature>
<dbReference type="AlphaFoldDB" id="A0A1K1SL94"/>
<dbReference type="GO" id="GO:0005886">
    <property type="term" value="C:plasma membrane"/>
    <property type="evidence" value="ECO:0007669"/>
    <property type="project" value="UniProtKB-SubCell"/>
</dbReference>
<dbReference type="InterPro" id="IPR020846">
    <property type="entry name" value="MFS_dom"/>
</dbReference>
<dbReference type="PROSITE" id="PS50850">
    <property type="entry name" value="MFS"/>
    <property type="match status" value="1"/>
</dbReference>
<evidence type="ECO:0000256" key="6">
    <source>
        <dbReference type="ARBA" id="ARBA00022989"/>
    </source>
</evidence>
<dbReference type="InterPro" id="IPR036259">
    <property type="entry name" value="MFS_trans_sf"/>
</dbReference>
<dbReference type="OrthoDB" id="9807274at2"/>
<feature type="transmembrane region" description="Helical" evidence="8">
    <location>
        <begin position="476"/>
        <end position="496"/>
    </location>
</feature>
<feature type="transmembrane region" description="Helical" evidence="8">
    <location>
        <begin position="144"/>
        <end position="166"/>
    </location>
</feature>
<feature type="transmembrane region" description="Helical" evidence="8">
    <location>
        <begin position="364"/>
        <end position="389"/>
    </location>
</feature>
<dbReference type="GO" id="GO:0022857">
    <property type="term" value="F:transmembrane transporter activity"/>
    <property type="evidence" value="ECO:0007669"/>
    <property type="project" value="InterPro"/>
</dbReference>
<evidence type="ECO:0000256" key="4">
    <source>
        <dbReference type="ARBA" id="ARBA00022475"/>
    </source>
</evidence>
<feature type="transmembrane region" description="Helical" evidence="8">
    <location>
        <begin position="231"/>
        <end position="254"/>
    </location>
</feature>
<evidence type="ECO:0000256" key="2">
    <source>
        <dbReference type="ARBA" id="ARBA00007520"/>
    </source>
</evidence>
<keyword evidence="5 8" id="KW-0812">Transmembrane</keyword>
<gene>
    <name evidence="10" type="ORF">SAMN04489730_5968</name>
</gene>
<feature type="transmembrane region" description="Helical" evidence="8">
    <location>
        <begin position="21"/>
        <end position="43"/>
    </location>
</feature>
<comment type="similarity">
    <text evidence="2">Belongs to the major facilitator superfamily. TCR/Tet family.</text>
</comment>
<feature type="transmembrane region" description="Helical" evidence="8">
    <location>
        <begin position="207"/>
        <end position="225"/>
    </location>
</feature>
<accession>A0A1K1SL94</accession>
<comment type="subcellular location">
    <subcellularLocation>
        <location evidence="1">Cell inner membrane</location>
        <topology evidence="1">Multi-pass membrane protein</topology>
    </subcellularLocation>
</comment>
<dbReference type="Pfam" id="PF07690">
    <property type="entry name" value="MFS_1"/>
    <property type="match status" value="1"/>
</dbReference>
<evidence type="ECO:0000256" key="3">
    <source>
        <dbReference type="ARBA" id="ARBA00022448"/>
    </source>
</evidence>
<dbReference type="EMBL" id="FPJG01000006">
    <property type="protein sequence ID" value="SFW84863.1"/>
    <property type="molecule type" value="Genomic_DNA"/>
</dbReference>
<evidence type="ECO:0000313" key="11">
    <source>
        <dbReference type="Proteomes" id="UP000182740"/>
    </source>
</evidence>
<dbReference type="PANTHER" id="PTHR23501">
    <property type="entry name" value="MAJOR FACILITATOR SUPERFAMILY"/>
    <property type="match status" value="1"/>
</dbReference>
<feature type="transmembrane region" description="Helical" evidence="8">
    <location>
        <begin position="55"/>
        <end position="74"/>
    </location>
</feature>
<keyword evidence="7 8" id="KW-0472">Membrane</keyword>
<name>A0A1K1SL94_9PSEU</name>
<keyword evidence="4" id="KW-1003">Cell membrane</keyword>
<sequence>MTTTAATSVKGVGFRSDRGPVLIAVMLSTALVALDSTIIATAVPSVVRDLGGFSQFPWLFSIYLLTQAVTVPLYGKFADVLGRRPVMFFGIAAFLVGSVLCGAAWSMPVLIAARAVQGIGAGAIQPMSMTVIGDLYTVEERARVQGYVASVWGMASVVGPTLGGVFAEYLDWRWIFFINLPLGAIAALMLHRNFAEKVERKVHKVDYTGAALLTVGCSLVILGLLEGGVAWAWGSLPSVAIFAAGAVLLVAFVLAEKRAAEPVLPLWVFTRRILVGGNLLAVVVGAVLMGLTSYLPTYAQGVLGAGALVAGFAVAALTVGWPIAASLAGKIYLRIGFRDTALIGSVFVIAGGALVAMLGATSTIWAAAAAAFVLGVGLGLTSSPTLVAVQSVVGWDRRGVVTATNLFSRSLGSAVGAAVFGAIANATLASRFASPPAEVAGKLPPSVDATSLVLDGHPDNSPVAAFVRSALAEATHYVFVGLLVVAAVSVVALLLMPRKTEQLEF</sequence>
<feature type="domain" description="Major facilitator superfamily (MFS) profile" evidence="9">
    <location>
        <begin position="21"/>
        <end position="501"/>
    </location>
</feature>
<evidence type="ECO:0000256" key="1">
    <source>
        <dbReference type="ARBA" id="ARBA00004429"/>
    </source>
</evidence>
<keyword evidence="6 8" id="KW-1133">Transmembrane helix</keyword>
<evidence type="ECO:0000256" key="7">
    <source>
        <dbReference type="ARBA" id="ARBA00023136"/>
    </source>
</evidence>
<evidence type="ECO:0000256" key="5">
    <source>
        <dbReference type="ARBA" id="ARBA00022692"/>
    </source>
</evidence>
<reference evidence="11" key="1">
    <citation type="submission" date="2016-11" db="EMBL/GenBank/DDBJ databases">
        <authorList>
            <person name="Varghese N."/>
            <person name="Submissions S."/>
        </authorList>
    </citation>
    <scope>NUCLEOTIDE SEQUENCE [LARGE SCALE GENOMIC DNA]</scope>
    <source>
        <strain evidence="11">DSM 44671</strain>
    </source>
</reference>
<dbReference type="InterPro" id="IPR011701">
    <property type="entry name" value="MFS"/>
</dbReference>
<dbReference type="PRINTS" id="PR01036">
    <property type="entry name" value="TCRTETB"/>
</dbReference>
<dbReference type="CDD" id="cd17502">
    <property type="entry name" value="MFS_Azr1_MDR_like"/>
    <property type="match status" value="1"/>
</dbReference>
<feature type="transmembrane region" description="Helical" evidence="8">
    <location>
        <begin position="410"/>
        <end position="429"/>
    </location>
</feature>
<feature type="transmembrane region" description="Helical" evidence="8">
    <location>
        <begin position="340"/>
        <end position="358"/>
    </location>
</feature>
<protein>
    <submittedName>
        <fullName evidence="10">Drug resistance transporter, EmrB/QacA subfamily</fullName>
    </submittedName>
</protein>
<dbReference type="SUPFAM" id="SSF103473">
    <property type="entry name" value="MFS general substrate transporter"/>
    <property type="match status" value="1"/>
</dbReference>
<dbReference type="RefSeq" id="WP_072479373.1">
    <property type="nucleotide sequence ID" value="NZ_FPJG01000006.1"/>
</dbReference>
<dbReference type="Proteomes" id="UP000182740">
    <property type="component" value="Unassembled WGS sequence"/>
</dbReference>
<dbReference type="Gene3D" id="1.20.1720.10">
    <property type="entry name" value="Multidrug resistance protein D"/>
    <property type="match status" value="1"/>
</dbReference>
<feature type="transmembrane region" description="Helical" evidence="8">
    <location>
        <begin position="172"/>
        <end position="195"/>
    </location>
</feature>
<feature type="transmembrane region" description="Helical" evidence="8">
    <location>
        <begin position="275"/>
        <end position="295"/>
    </location>
</feature>
<proteinExistence type="inferred from homology"/>
<evidence type="ECO:0000313" key="10">
    <source>
        <dbReference type="EMBL" id="SFW84863.1"/>
    </source>
</evidence>